<feature type="compositionally biased region" description="Low complexity" evidence="1">
    <location>
        <begin position="152"/>
        <end position="170"/>
    </location>
</feature>
<evidence type="ECO:0000313" key="3">
    <source>
        <dbReference type="EMBL" id="AUX25613.1"/>
    </source>
</evidence>
<keyword evidence="2" id="KW-1133">Transmembrane helix</keyword>
<dbReference type="OrthoDB" id="853672at2"/>
<accession>A0A4P2Q965</accession>
<evidence type="ECO:0000313" key="4">
    <source>
        <dbReference type="Proteomes" id="UP000295781"/>
    </source>
</evidence>
<feature type="transmembrane region" description="Helical" evidence="2">
    <location>
        <begin position="37"/>
        <end position="57"/>
    </location>
</feature>
<protein>
    <submittedName>
        <fullName evidence="3">Uncharacterized protein</fullName>
    </submittedName>
</protein>
<feature type="region of interest" description="Disordered" evidence="1">
    <location>
        <begin position="143"/>
        <end position="181"/>
    </location>
</feature>
<sequence>MNAAHFHLVVTHLPIVGVAMAAVLLVLALFHRAERGALRAAVLVLALSAAGAAAAYLSGEPAEEIAERLPGTSEQAIEVHEERAGAATALAGLTALAGVAALLLVERRRIAPGAPVAITLAGAILTSGAMAWTGASGGEIRHPEARAGSLVAAPAGGQNAPAGEADAPAGADREEWEEDDD</sequence>
<reference evidence="3 4" key="1">
    <citation type="submission" date="2015-09" db="EMBL/GenBank/DDBJ databases">
        <title>Sorangium comparison.</title>
        <authorList>
            <person name="Zaburannyi N."/>
            <person name="Bunk B."/>
            <person name="Overmann J."/>
            <person name="Mueller R."/>
        </authorList>
    </citation>
    <scope>NUCLEOTIDE SEQUENCE [LARGE SCALE GENOMIC DNA]</scope>
    <source>
        <strain evidence="3 4">So ceGT47</strain>
    </source>
</reference>
<name>A0A4P2Q965_SORCE</name>
<feature type="transmembrane region" description="Helical" evidence="2">
    <location>
        <begin position="116"/>
        <end position="135"/>
    </location>
</feature>
<organism evidence="3 4">
    <name type="scientific">Sorangium cellulosum</name>
    <name type="common">Polyangium cellulosum</name>
    <dbReference type="NCBI Taxonomy" id="56"/>
    <lineage>
        <taxon>Bacteria</taxon>
        <taxon>Pseudomonadati</taxon>
        <taxon>Myxococcota</taxon>
        <taxon>Polyangia</taxon>
        <taxon>Polyangiales</taxon>
        <taxon>Polyangiaceae</taxon>
        <taxon>Sorangium</taxon>
    </lineage>
</organism>
<gene>
    <name evidence="3" type="ORF">SOCEGT47_061620</name>
</gene>
<evidence type="ECO:0000256" key="2">
    <source>
        <dbReference type="SAM" id="Phobius"/>
    </source>
</evidence>
<evidence type="ECO:0000256" key="1">
    <source>
        <dbReference type="SAM" id="MobiDB-lite"/>
    </source>
</evidence>
<dbReference type="Proteomes" id="UP000295781">
    <property type="component" value="Chromosome"/>
</dbReference>
<dbReference type="AlphaFoldDB" id="A0A4P2Q965"/>
<keyword evidence="2" id="KW-0812">Transmembrane</keyword>
<dbReference type="EMBL" id="CP012670">
    <property type="protein sequence ID" value="AUX25613.1"/>
    <property type="molecule type" value="Genomic_DNA"/>
</dbReference>
<proteinExistence type="predicted"/>
<dbReference type="RefSeq" id="WP_129352645.1">
    <property type="nucleotide sequence ID" value="NZ_CP012670.1"/>
</dbReference>
<feature type="transmembrane region" description="Helical" evidence="2">
    <location>
        <begin position="6"/>
        <end position="30"/>
    </location>
</feature>
<feature type="transmembrane region" description="Helical" evidence="2">
    <location>
        <begin position="84"/>
        <end position="104"/>
    </location>
</feature>
<keyword evidence="2" id="KW-0472">Membrane</keyword>